<name>Q9STJ1_ARATH</name>
<evidence type="ECO:0000313" key="5">
    <source>
        <dbReference type="EMBL" id="CAB78263.1"/>
    </source>
</evidence>
<reference key="1">
    <citation type="journal article" date="1999" name="Nature">
        <title>Sequence and analysis of chromosome 4 of the plant Arabidopsis thaliana.</title>
        <authorList>
            <consortium name="EU"/>
            <consortium name="CSHL and WU Arabidopsis Sequencing Project"/>
            <person name="Mayer K."/>
            <person name="Schuller C."/>
            <person name="Wambutt R."/>
            <person name="Murphy G."/>
            <person name="Volckaert G."/>
            <person name="Pohl T."/>
            <person name="Dusterhoft A."/>
            <person name="Stiekema W."/>
            <person name="Entian K.D."/>
            <person name="Terryn N."/>
            <person name="Harris B."/>
            <person name="Ansorge W."/>
            <person name="Brandt P."/>
            <person name="Grivell L."/>
            <person name="Rieger M."/>
            <person name="Weichselgartner M."/>
            <person name="de Simone V."/>
            <person name="Obermaier B."/>
            <person name="Mache R."/>
            <person name="Muller M."/>
            <person name="Kreis M."/>
            <person name="Delseny M."/>
            <person name="Puigdomenech P."/>
            <person name="Watson M."/>
            <person name="Schmidtheini T."/>
            <person name="Reichert B."/>
            <person name="Portatelle D."/>
            <person name="Perez-Alonso M."/>
            <person name="Boutry M."/>
            <person name="Bancroft I."/>
            <person name="Vos P."/>
            <person name="Hoheisel J."/>
            <person name="Zimmermann W."/>
            <person name="Wedler H."/>
            <person name="Ridley P."/>
            <person name="Langham S.A."/>
            <person name="McCullagh B."/>
            <person name="Bilham L."/>
            <person name="Robben J."/>
            <person name="Van der Schueren J."/>
            <person name="Grymonprez B."/>
            <person name="Chuang Y.J."/>
            <person name="Vandenbussche F."/>
            <person name="Braeken M."/>
            <person name="Weltjens I."/>
            <person name="Voet M."/>
            <person name="Bastiaens I."/>
            <person name="Aert R."/>
            <person name="Defoor E."/>
            <person name="Weitzenegger T."/>
            <person name="Bothe G."/>
            <person name="Ramsperger U."/>
            <person name="Hilbert H."/>
            <person name="Braun M."/>
            <person name="Holzer E."/>
            <person name="Brandt A."/>
            <person name="Peters S."/>
            <person name="van Staveren M."/>
            <person name="Dirske W."/>
            <person name="Mooijman P."/>
            <person name="Klein Lankhorst R."/>
            <person name="Rose M."/>
            <person name="Hauf J."/>
            <person name="Kotter P."/>
            <person name="Berneiser S."/>
            <person name="Hempel S."/>
            <person name="Feldpausch M."/>
            <person name="Lamberth S."/>
            <person name="Van den Daele H."/>
            <person name="De Keyser A."/>
            <person name="Buysshaert C."/>
            <person name="Gielen J."/>
            <person name="Villarroel R."/>
            <person name="De Clercq R."/>
            <person name="Van Montagu M."/>
            <person name="Rogers J."/>
            <person name="Cronin A."/>
            <person name="Quail M."/>
            <person name="Bray-Allen S."/>
            <person name="Clark L."/>
            <person name="Doggett J."/>
            <person name="Hall S."/>
            <person name="Kay M."/>
            <person name="Lennard N."/>
            <person name="McLay K."/>
            <person name="Mayes R."/>
            <person name="Pettett A."/>
            <person name="Rajandream M.A."/>
            <person name="Lyne M."/>
            <person name="Benes V."/>
            <person name="Rechmann S."/>
            <person name="Borkova D."/>
            <person name="Blocker H."/>
            <person name="Scharfe M."/>
            <person name="Grimm M."/>
            <person name="Lohnert T.H."/>
            <person name="Dose S."/>
            <person name="de Haan M."/>
            <person name="Maarse A."/>
            <person name="Schafer M."/>
            <person name="Muller-Auer S."/>
            <person name="Gabel C."/>
            <person name="Fuchs M."/>
            <person name="Fartmann B."/>
            <person name="Granderath K."/>
            <person name="Dauner D."/>
            <person name="Herzl A."/>
            <person name="Neumann S."/>
            <person name="Argiriou A."/>
            <person name="Vitale D."/>
            <person name="Liguori R."/>
            <person name="Piravandi E."/>
            <person name="Massenet O."/>
            <person name="Quigley F."/>
            <person name="Clabauld G."/>
            <person name="Mundlein A."/>
            <person name="Felber R."/>
            <person name="Schnabl S."/>
            <person name="Hiller R."/>
            <person name="Schmidt W."/>
            <person name="Lecharny A."/>
            <person name="Aubourg S."/>
            <person name="Chefdor F."/>
            <person name="Cooke R."/>
            <person name="Berger C."/>
            <person name="Montfort A."/>
            <person name="Casacuberta E."/>
            <person name="Gibbons T."/>
            <person name="Weber N."/>
            <person name="Vandenbol M."/>
            <person name="Bargues M."/>
            <person name="Terol J."/>
            <person name="Torres A."/>
            <person name="Perez-Perez A."/>
            <person name="Purnelle B."/>
            <person name="Bent E."/>
            <person name="Johnson S."/>
            <person name="Tacon D."/>
            <person name="Jesse T."/>
            <person name="Heijnen L."/>
            <person name="Schwarz S."/>
            <person name="Scholler P."/>
            <person name="Heber S."/>
            <person name="Francs P."/>
            <person name="Bielke C."/>
            <person name="Frishman D."/>
            <person name="Haase D."/>
            <person name="Lemcke K."/>
            <person name="Mewes H.W."/>
            <person name="Stocker S."/>
            <person name="Zaccaria P."/>
            <person name="Bevan M."/>
            <person name="Wilson R.K."/>
            <person name="de la Bastide M."/>
            <person name="Habermann K."/>
            <person name="Parnell L."/>
            <person name="Dedhia N."/>
            <person name="Gnoj L."/>
            <person name="Schutz K."/>
            <person name="Huang E."/>
            <person name="Spiegel L."/>
            <person name="Sehkon M."/>
            <person name="Murray J."/>
            <person name="Sheet P."/>
            <person name="Cordes M."/>
            <person name="Abu-Threideh J."/>
            <person name="Stoneking T."/>
            <person name="Kalicki J."/>
            <person name="Graves T."/>
            <person name="Harmon G."/>
            <person name="Edwards J."/>
            <person name="Latreille P."/>
            <person name="Courtney L."/>
            <person name="Cloud J."/>
            <person name="Abbott A."/>
            <person name="Scott K."/>
            <person name="Johnson D."/>
            <person name="Minx P."/>
            <person name="Bentley D."/>
            <person name="Fulton B."/>
            <person name="Miller N."/>
            <person name="Greco T."/>
            <person name="Kemp K."/>
            <person name="Kramer J."/>
            <person name="Fulton L."/>
            <person name="Mardis E."/>
            <person name="Dante M."/>
            <person name="Pepin K."/>
            <person name="Hillier L."/>
            <person name="Nelson J."/>
            <person name="Spieth J."/>
            <person name="Ryan E."/>
            <person name="Andrews S."/>
            <person name="Geisel C."/>
            <person name="Layman D."/>
            <person name="Du H."/>
            <person name="Ali J."/>
            <person name="Berghoff A."/>
            <person name="Jones K."/>
            <person name="Drone K."/>
            <person name="Cotton M."/>
            <person name="Joshu C."/>
            <person name="Antonoiu B."/>
            <person name="Zidanic M."/>
            <person name="Strong C."/>
            <person name="Sun H."/>
            <person name="Lamar B."/>
            <person name="Yordan C."/>
            <person name="Ma P."/>
            <person name="Zhong J."/>
            <person name="Preston R."/>
            <person name="Vil D."/>
            <person name="Shekher M."/>
            <person name="Matero A."/>
            <person name="Shah R."/>
            <person name="Swaby I.K."/>
            <person name="O'Shaughnessy A."/>
            <person name="Rodriguez M."/>
            <person name="Hoffmann J."/>
            <person name="Till S."/>
            <person name="Granat S."/>
            <person name="Shohdy N."/>
            <person name="Hasegawa A."/>
            <person name="Hameed A."/>
            <person name="Lodhi M."/>
            <person name="Johnson A."/>
            <person name="Chen E."/>
            <person name="Marra M."/>
            <person name="Martienssen R."/>
            <person name="McCombie W.R."/>
        </authorList>
    </citation>
    <scope>NUCLEOTIDE SEQUENCE [LARGE SCALE GENOMIC DNA]</scope>
    <source>
        <strain>cv. Columbia</strain>
    </source>
</reference>
<proteinExistence type="predicted"/>
<dbReference type="InterPro" id="IPR001878">
    <property type="entry name" value="Znf_CCHC"/>
</dbReference>
<evidence type="ECO:0000256" key="2">
    <source>
        <dbReference type="SAM" id="MobiDB-lite"/>
    </source>
</evidence>
<dbReference type="Pfam" id="PF14223">
    <property type="entry name" value="Retrotran_gag_2"/>
    <property type="match status" value="1"/>
</dbReference>
<accession>Q9STJ1</accession>
<dbReference type="GO" id="GO:0008270">
    <property type="term" value="F:zinc ion binding"/>
    <property type="evidence" value="ECO:0007669"/>
    <property type="project" value="UniProtKB-KW"/>
</dbReference>
<sequence>MGESKSVMENVDEFQWLIDELSNAKVEIFDEDQAIYLMISLPEQIEKFDGRGDYILGKTKILARFEILDVIDALKIEEDENKSVGTDEGKSHCVALSLDLEEKKRKAMSMIVQSVENQNLRKKLMKEKTAAGYKETAEELHVRRRSVSRDRSKSKGEKGACWICGEDGHYKNDCPSRNSEKPKEHAYKAQEASVPRRNNA</sequence>
<dbReference type="PROSITE" id="PS50158">
    <property type="entry name" value="ZF_CCHC"/>
    <property type="match status" value="1"/>
</dbReference>
<evidence type="ECO:0000256" key="1">
    <source>
        <dbReference type="PROSITE-ProRule" id="PRU00047"/>
    </source>
</evidence>
<evidence type="ECO:0000259" key="3">
    <source>
        <dbReference type="PROSITE" id="PS50158"/>
    </source>
</evidence>
<reference evidence="4" key="3">
    <citation type="submission" date="1999-06" db="EMBL/GenBank/DDBJ databases">
        <authorList>
            <person name="EU Arabidopsis sequencing project"/>
        </authorList>
    </citation>
    <scope>NUCLEOTIDE SEQUENCE</scope>
</reference>
<feature type="compositionally biased region" description="Basic and acidic residues" evidence="2">
    <location>
        <begin position="166"/>
        <end position="188"/>
    </location>
</feature>
<keyword evidence="1" id="KW-0862">Zinc</keyword>
<dbReference type="Gene3D" id="4.10.60.10">
    <property type="entry name" value="Zinc finger, CCHC-type"/>
    <property type="match status" value="1"/>
</dbReference>
<protein>
    <submittedName>
        <fullName evidence="5">Uncharacterized protein AT4g12200</fullName>
    </submittedName>
    <submittedName>
        <fullName evidence="4">Uncharacterized protein T4C9.40</fullName>
    </submittedName>
</protein>
<feature type="domain" description="CCHC-type" evidence="3">
    <location>
        <begin position="161"/>
        <end position="176"/>
    </location>
</feature>
<dbReference type="GO" id="GO:0003676">
    <property type="term" value="F:nucleic acid binding"/>
    <property type="evidence" value="ECO:0007669"/>
    <property type="project" value="InterPro"/>
</dbReference>
<dbReference type="EMBL" id="AL161533">
    <property type="protein sequence ID" value="CAB78263.1"/>
    <property type="molecule type" value="Genomic_DNA"/>
</dbReference>
<dbReference type="PIR" id="T48130">
    <property type="entry name" value="T48130"/>
</dbReference>
<keyword evidence="1" id="KW-0863">Zinc-finger</keyword>
<reference evidence="4" key="2">
    <citation type="submission" date="1999-06" db="EMBL/GenBank/DDBJ databases">
        <authorList>
            <person name="Bevan M."/>
            <person name="Peters S.A."/>
            <person name="van Staveren M."/>
            <person name="Dirkse W."/>
            <person name="Stiekema W."/>
            <person name="Bancroft I."/>
            <person name="Mewes H.W."/>
            <person name="Mayer K.F.X."/>
            <person name="Lemcke K."/>
            <person name="Mannhaupt G."/>
            <person name="Schueller C."/>
        </authorList>
    </citation>
    <scope>NUCLEOTIDE SEQUENCE</scope>
</reference>
<dbReference type="InterPro" id="IPR036875">
    <property type="entry name" value="Znf_CCHC_sf"/>
</dbReference>
<dbReference type="Pfam" id="PF00098">
    <property type="entry name" value="zf-CCHC"/>
    <property type="match status" value="1"/>
</dbReference>
<organism evidence="4">
    <name type="scientific">Arabidopsis thaliana</name>
    <name type="common">Mouse-ear cress</name>
    <dbReference type="NCBI Taxonomy" id="3702"/>
    <lineage>
        <taxon>Eukaryota</taxon>
        <taxon>Viridiplantae</taxon>
        <taxon>Streptophyta</taxon>
        <taxon>Embryophyta</taxon>
        <taxon>Tracheophyta</taxon>
        <taxon>Spermatophyta</taxon>
        <taxon>Magnoliopsida</taxon>
        <taxon>eudicotyledons</taxon>
        <taxon>Gunneridae</taxon>
        <taxon>Pentapetalae</taxon>
        <taxon>rosids</taxon>
        <taxon>malvids</taxon>
        <taxon>Brassicales</taxon>
        <taxon>Brassicaceae</taxon>
        <taxon>Camelineae</taxon>
        <taxon>Arabidopsis</taxon>
    </lineage>
</organism>
<reference evidence="5" key="4">
    <citation type="submission" date="2000-03" db="EMBL/GenBank/DDBJ databases">
        <authorList>
            <person name="Peters S.A."/>
            <person name="van Staveren M."/>
            <person name="Dirkse W."/>
            <person name="Stiekema W."/>
            <person name="Mewes H.W."/>
            <person name="Lemcke K."/>
            <person name="Mayer K.F.X."/>
        </authorList>
    </citation>
    <scope>NUCLEOTIDE SEQUENCE</scope>
</reference>
<dbReference type="SUPFAM" id="SSF57756">
    <property type="entry name" value="Retrovirus zinc finger-like domains"/>
    <property type="match status" value="1"/>
</dbReference>
<dbReference type="SMART" id="SM00343">
    <property type="entry name" value="ZnF_C2HC"/>
    <property type="match status" value="1"/>
</dbReference>
<evidence type="ECO:0000313" key="4">
    <source>
        <dbReference type="EMBL" id="CAB45967.1"/>
    </source>
</evidence>
<feature type="compositionally biased region" description="Basic and acidic residues" evidence="2">
    <location>
        <begin position="135"/>
        <end position="158"/>
    </location>
</feature>
<dbReference type="EMBL" id="AL080318">
    <property type="protein sequence ID" value="CAB45967.1"/>
    <property type="molecule type" value="Genomic_DNA"/>
</dbReference>
<feature type="region of interest" description="Disordered" evidence="2">
    <location>
        <begin position="135"/>
        <end position="200"/>
    </location>
</feature>
<dbReference type="AlphaFoldDB" id="Q9STJ1"/>
<keyword evidence="1" id="KW-0479">Metal-binding</keyword>
<gene>
    <name evidence="4" type="primary">T4C9.40</name>
    <name evidence="5" type="ordered locus">At4g12200</name>
</gene>